<dbReference type="InterPro" id="IPR016154">
    <property type="entry name" value="Heat_shock_Hsp33_C"/>
</dbReference>
<proteinExistence type="predicted"/>
<name>A0A4Q1C3Z5_9BACT</name>
<accession>A0A4Q1C3Z5</accession>
<protein>
    <submittedName>
        <fullName evidence="1">Disulfide bond chaperone</fullName>
    </submittedName>
</protein>
<dbReference type="Gene3D" id="3.90.1280.10">
    <property type="entry name" value="HSP33 redox switch-like"/>
    <property type="match status" value="1"/>
</dbReference>
<dbReference type="EMBL" id="SDHX01000002">
    <property type="protein sequence ID" value="RXK53097.1"/>
    <property type="molecule type" value="Genomic_DNA"/>
</dbReference>
<dbReference type="AlphaFoldDB" id="A0A4Q1C3Z5"/>
<dbReference type="OrthoDB" id="197748at2"/>
<gene>
    <name evidence="1" type="ORF">ESB00_15425</name>
</gene>
<dbReference type="GO" id="GO:0006457">
    <property type="term" value="P:protein folding"/>
    <property type="evidence" value="ECO:0007669"/>
    <property type="project" value="InterPro"/>
</dbReference>
<dbReference type="GO" id="GO:0051082">
    <property type="term" value="F:unfolded protein binding"/>
    <property type="evidence" value="ECO:0007669"/>
    <property type="project" value="InterPro"/>
</dbReference>
<dbReference type="GO" id="GO:0005737">
    <property type="term" value="C:cytoplasm"/>
    <property type="evidence" value="ECO:0007669"/>
    <property type="project" value="InterPro"/>
</dbReference>
<evidence type="ECO:0000313" key="1">
    <source>
        <dbReference type="EMBL" id="RXK53097.1"/>
    </source>
</evidence>
<dbReference type="Proteomes" id="UP000290218">
    <property type="component" value="Unassembled WGS sequence"/>
</dbReference>
<reference evidence="1 2" key="1">
    <citation type="submission" date="2019-01" db="EMBL/GenBank/DDBJ databases">
        <title>Lacunisphaera sp. strain TWA-58.</title>
        <authorList>
            <person name="Chen W.-M."/>
        </authorList>
    </citation>
    <scope>NUCLEOTIDE SEQUENCE [LARGE SCALE GENOMIC DNA]</scope>
    <source>
        <strain evidence="1 2">TWA-58</strain>
    </source>
</reference>
<evidence type="ECO:0000313" key="2">
    <source>
        <dbReference type="Proteomes" id="UP000290218"/>
    </source>
</evidence>
<comment type="caution">
    <text evidence="1">The sequence shown here is derived from an EMBL/GenBank/DDBJ whole genome shotgun (WGS) entry which is preliminary data.</text>
</comment>
<organism evidence="1 2">
    <name type="scientific">Oleiharenicola lentus</name>
    <dbReference type="NCBI Taxonomy" id="2508720"/>
    <lineage>
        <taxon>Bacteria</taxon>
        <taxon>Pseudomonadati</taxon>
        <taxon>Verrucomicrobiota</taxon>
        <taxon>Opitutia</taxon>
        <taxon>Opitutales</taxon>
        <taxon>Opitutaceae</taxon>
        <taxon>Oleiharenicola</taxon>
    </lineage>
</organism>
<dbReference type="RefSeq" id="WP_129048685.1">
    <property type="nucleotide sequence ID" value="NZ_SDHX01000002.1"/>
</dbReference>
<dbReference type="SUPFAM" id="SSF118352">
    <property type="entry name" value="HSP33 redox switch-like"/>
    <property type="match status" value="1"/>
</dbReference>
<keyword evidence="2" id="KW-1185">Reference proteome</keyword>
<sequence length="269" mass="30617">MSDAQNHEPNGTEVTVDFIRYRNVLLVQADLGPLLVDYYLHLADHKLRHAPEHDALLKQALVAFTLHGASRPRNEHFAWTLGLQEPRLNLFLAGDNEDCIVAARLFTENVREAPHNVFYGEMMPSRSAEKRRSVVNFEEADIFRAAEAFYTGSEQRLARFFELGDDRYAFLVSHPDCDEAWLRSVDTEEVRTLARTQTLARIERRLYRWHCGCKQSRILNALAPAARADLPGLFGDSELIHVQCPRCAATHTITREAMEAWLDGSARAS</sequence>